<comment type="subcellular location">
    <subcellularLocation>
        <location evidence="1">Nucleus</location>
    </subcellularLocation>
</comment>
<dbReference type="GO" id="GO:0006334">
    <property type="term" value="P:nucleosome assembly"/>
    <property type="evidence" value="ECO:0000318"/>
    <property type="project" value="GO_Central"/>
</dbReference>
<evidence type="ECO:0000256" key="5">
    <source>
        <dbReference type="SAM" id="MobiDB-lite"/>
    </source>
</evidence>
<evidence type="ECO:0000313" key="6">
    <source>
        <dbReference type="Proteomes" id="UP000235220"/>
    </source>
</evidence>
<dbReference type="PANTHER" id="PTHR15272">
    <property type="entry name" value="CHROMATIN ASSEMBLY FACTOR 1 SUBUNIT A CAF-1 SUBUNIT A"/>
    <property type="match status" value="1"/>
</dbReference>
<evidence type="ECO:0000313" key="7">
    <source>
        <dbReference type="RefSeq" id="XP_018832858.1"/>
    </source>
</evidence>
<feature type="region of interest" description="Disordered" evidence="5">
    <location>
        <begin position="257"/>
        <end position="299"/>
    </location>
</feature>
<protein>
    <submittedName>
        <fullName evidence="7">Chromatin assembly factor 1 subunit FAS1 isoform X1</fullName>
    </submittedName>
</protein>
<feature type="region of interest" description="Disordered" evidence="5">
    <location>
        <begin position="763"/>
        <end position="796"/>
    </location>
</feature>
<dbReference type="Pfam" id="PF21796">
    <property type="entry name" value="Cac1_C"/>
    <property type="match status" value="1"/>
</dbReference>
<feature type="region of interest" description="Disordered" evidence="5">
    <location>
        <begin position="1"/>
        <end position="45"/>
    </location>
</feature>
<organism evidence="6 7">
    <name type="scientific">Juglans regia</name>
    <name type="common">English walnut</name>
    <dbReference type="NCBI Taxonomy" id="51240"/>
    <lineage>
        <taxon>Eukaryota</taxon>
        <taxon>Viridiplantae</taxon>
        <taxon>Streptophyta</taxon>
        <taxon>Embryophyta</taxon>
        <taxon>Tracheophyta</taxon>
        <taxon>Spermatophyta</taxon>
        <taxon>Magnoliopsida</taxon>
        <taxon>eudicotyledons</taxon>
        <taxon>Gunneridae</taxon>
        <taxon>Pentapetalae</taxon>
        <taxon>rosids</taxon>
        <taxon>fabids</taxon>
        <taxon>Fagales</taxon>
        <taxon>Juglandaceae</taxon>
        <taxon>Juglans</taxon>
    </lineage>
</organism>
<keyword evidence="3" id="KW-0234">DNA repair</keyword>
<feature type="compositionally biased region" description="Polar residues" evidence="5">
    <location>
        <begin position="769"/>
        <end position="782"/>
    </location>
</feature>
<dbReference type="FunCoup" id="A0A2I4FMK4">
    <property type="interactions" value="826"/>
</dbReference>
<feature type="compositionally biased region" description="Basic and acidic residues" evidence="5">
    <location>
        <begin position="257"/>
        <end position="297"/>
    </location>
</feature>
<keyword evidence="6" id="KW-1185">Reference proteome</keyword>
<evidence type="ECO:0000256" key="1">
    <source>
        <dbReference type="ARBA" id="ARBA00004123"/>
    </source>
</evidence>
<evidence type="ECO:0000256" key="2">
    <source>
        <dbReference type="ARBA" id="ARBA00022763"/>
    </source>
</evidence>
<feature type="compositionally biased region" description="Acidic residues" evidence="5">
    <location>
        <begin position="489"/>
        <end position="505"/>
    </location>
</feature>
<dbReference type="Gramene" id="Jr08_14450_p1">
    <property type="protein sequence ID" value="cds.Jr08_14450_p1"/>
    <property type="gene ID" value="Jr08_14450"/>
</dbReference>
<keyword evidence="2" id="KW-0227">DNA damage</keyword>
<dbReference type="GO" id="GO:0005634">
    <property type="term" value="C:nucleus"/>
    <property type="evidence" value="ECO:0000318"/>
    <property type="project" value="GO_Central"/>
</dbReference>
<name>A0A2I4FMK4_JUGRE</name>
<feature type="region of interest" description="Disordered" evidence="5">
    <location>
        <begin position="483"/>
        <end position="516"/>
    </location>
</feature>
<dbReference type="GO" id="GO:0006281">
    <property type="term" value="P:DNA repair"/>
    <property type="evidence" value="ECO:0007669"/>
    <property type="project" value="UniProtKB-KW"/>
</dbReference>
<dbReference type="Proteomes" id="UP000235220">
    <property type="component" value="Chromosome 8"/>
</dbReference>
<dbReference type="OrthoDB" id="440676at2759"/>
<feature type="compositionally biased region" description="Low complexity" evidence="5">
    <location>
        <begin position="328"/>
        <end position="337"/>
    </location>
</feature>
<dbReference type="RefSeq" id="XP_018832858.1">
    <property type="nucleotide sequence ID" value="XM_018977313.2"/>
</dbReference>
<dbReference type="InterPro" id="IPR048800">
    <property type="entry name" value="Cac1-like_C"/>
</dbReference>
<dbReference type="KEGG" id="jre:109000451"/>
<dbReference type="AlphaFoldDB" id="A0A2I4FMK4"/>
<dbReference type="Pfam" id="PF12253">
    <property type="entry name" value="CAF1A_dimeriz"/>
    <property type="match status" value="1"/>
</dbReference>
<evidence type="ECO:0000256" key="4">
    <source>
        <dbReference type="ARBA" id="ARBA00023242"/>
    </source>
</evidence>
<dbReference type="STRING" id="51240.A0A2I4FMK4"/>
<reference evidence="7" key="1">
    <citation type="submission" date="2025-08" db="UniProtKB">
        <authorList>
            <consortium name="RefSeq"/>
        </authorList>
    </citation>
    <scope>IDENTIFICATION</scope>
    <source>
        <tissue evidence="7">Leaves</tissue>
    </source>
</reference>
<dbReference type="GeneID" id="109000451"/>
<proteinExistence type="predicted"/>
<dbReference type="GO" id="GO:0033186">
    <property type="term" value="C:CAF-1 complex"/>
    <property type="evidence" value="ECO:0000318"/>
    <property type="project" value="GO_Central"/>
</dbReference>
<evidence type="ECO:0000256" key="3">
    <source>
        <dbReference type="ARBA" id="ARBA00023204"/>
    </source>
</evidence>
<keyword evidence="4" id="KW-0539">Nucleus</keyword>
<accession>A0A2I4FMK4</accession>
<feature type="compositionally biased region" description="Basic and acidic residues" evidence="5">
    <location>
        <begin position="13"/>
        <end position="25"/>
    </location>
</feature>
<dbReference type="InterPro" id="IPR022043">
    <property type="entry name" value="CAF1A_DD"/>
</dbReference>
<sequence length="796" mass="90232">MVDTVVIDLDEDPKDRKMNSQDRPRKTQKRKRASLAPEPPNPEEKAAQIESLRVELAGLFKYYKEVKNERVDFDLGVCNSNNAVVAASMEESELPLSRLVEEIYEKVRGNGMTLASVKSTVLFVGQRMMYGVPNAEADVLEDESEECLWCWETRDVKLIPRSARVALNFRRACRKKIHERITAVSGMMAALQNSGSDGNYKRDLCKASEKLVKVHNEGDIRSYMENLLQKNGADMAEREAKREEKLLVKELERNKREVEKEKKRLERELQKEKGQAQEQEAEKEQRRREKEEAELKKQLSIQKQASIMERFLKRSKTSPSCEHDKSSAKATTSDSSSQKYENMLVAVTNVMDCILSSNDIDASEISKSHLSSWRHLGHSLRSNRKQHWGVRRKPKTELFKEIKLSISRGLAHDDDMNIDKLADGWGERISDERSCHNNVDSSLPVVNKCNRGKQLLQFDKSHRPAFYGIWHKRSHVVCPRRPFKKDPDVNYEEDSDEEWEEDDPGESLSDCDKDEDEDILEEGCSRVDDEDESEDGFFVPDGYLSENEGVQVDRVESNGVEVRSSPNCKPDLKNQEFCSLLRQKKCLYNLTEQALRKNQPLIILNLMHEKAALLAAEDLSGTPKLEQTCLQALSMCAFPHGPPVEISIENMQDEDQEACLSGGKGSTTPMSIVNAIPESELPTIVSVIRSSPQGINKVVESLQHKLPAASKSQLRSKVREISDFVDNHWQVKKEILDKLGLSPSAEKDGRRATNIATFFSKRCLPPTGKSINPNETSPQTSLKPGLADQGESQLHI</sequence>
<gene>
    <name evidence="7" type="primary">LOC109000451</name>
</gene>
<feature type="region of interest" description="Disordered" evidence="5">
    <location>
        <begin position="312"/>
        <end position="338"/>
    </location>
</feature>
<dbReference type="PANTHER" id="PTHR15272:SF0">
    <property type="entry name" value="CHROMATIN ASSEMBLY FACTOR 1 SUBUNIT A"/>
    <property type="match status" value="1"/>
</dbReference>